<accession>A0A183KZD0</accession>
<sequence length="68" mass="7902">MLFLYERLAMGVTDRRTEEMDSDAIHFPLRTHEELRSLEAALENQNTGIISSVVRGVSINFRWQDYAT</sequence>
<dbReference type="Proteomes" id="UP000279833">
    <property type="component" value="Unassembled WGS sequence"/>
</dbReference>
<evidence type="ECO:0000313" key="3">
    <source>
        <dbReference type="WBParaSite" id="SCUD_0002043001-mRNA-1"/>
    </source>
</evidence>
<name>A0A183KZD0_9TREM</name>
<dbReference type="AlphaFoldDB" id="A0A183KZD0"/>
<organism evidence="3">
    <name type="scientific">Schistosoma curassoni</name>
    <dbReference type="NCBI Taxonomy" id="6186"/>
    <lineage>
        <taxon>Eukaryota</taxon>
        <taxon>Metazoa</taxon>
        <taxon>Spiralia</taxon>
        <taxon>Lophotrochozoa</taxon>
        <taxon>Platyhelminthes</taxon>
        <taxon>Trematoda</taxon>
        <taxon>Digenea</taxon>
        <taxon>Strigeidida</taxon>
        <taxon>Schistosomatoidea</taxon>
        <taxon>Schistosomatidae</taxon>
        <taxon>Schistosoma</taxon>
    </lineage>
</organism>
<dbReference type="EMBL" id="UZAK01044250">
    <property type="protein sequence ID" value="VDP72184.1"/>
    <property type="molecule type" value="Genomic_DNA"/>
</dbReference>
<keyword evidence="2" id="KW-1185">Reference proteome</keyword>
<reference evidence="1 2" key="2">
    <citation type="submission" date="2018-11" db="EMBL/GenBank/DDBJ databases">
        <authorList>
            <consortium name="Pathogen Informatics"/>
        </authorList>
    </citation>
    <scope>NUCLEOTIDE SEQUENCE [LARGE SCALE GENOMIC DNA]</scope>
    <source>
        <strain evidence="1">Dakar</strain>
        <strain evidence="2">Dakar, Senegal</strain>
    </source>
</reference>
<proteinExistence type="predicted"/>
<evidence type="ECO:0000313" key="2">
    <source>
        <dbReference type="Proteomes" id="UP000279833"/>
    </source>
</evidence>
<evidence type="ECO:0000313" key="1">
    <source>
        <dbReference type="EMBL" id="VDP72184.1"/>
    </source>
</evidence>
<dbReference type="WBParaSite" id="SCUD_0002043001-mRNA-1">
    <property type="protein sequence ID" value="SCUD_0002043001-mRNA-1"/>
    <property type="gene ID" value="SCUD_0002043001"/>
</dbReference>
<protein>
    <submittedName>
        <fullName evidence="3">DUF3467 domain-containing protein</fullName>
    </submittedName>
</protein>
<reference evidence="3" key="1">
    <citation type="submission" date="2016-06" db="UniProtKB">
        <authorList>
            <consortium name="WormBaseParasite"/>
        </authorList>
    </citation>
    <scope>IDENTIFICATION</scope>
</reference>
<gene>
    <name evidence="1" type="ORF">SCUD_LOCUS20427</name>
</gene>